<protein>
    <recommendedName>
        <fullName evidence="4">DUF2933 domain-containing protein</fullName>
    </recommendedName>
</protein>
<dbReference type="EMBL" id="JBHSNS010000011">
    <property type="protein sequence ID" value="MFC5730841.1"/>
    <property type="molecule type" value="Genomic_DNA"/>
</dbReference>
<dbReference type="RefSeq" id="WP_136432129.1">
    <property type="nucleotide sequence ID" value="NZ_JBHSNS010000011.1"/>
</dbReference>
<organism evidence="2 3">
    <name type="scientific">Nocardioides vastitatis</name>
    <dbReference type="NCBI Taxonomy" id="2568655"/>
    <lineage>
        <taxon>Bacteria</taxon>
        <taxon>Bacillati</taxon>
        <taxon>Actinomycetota</taxon>
        <taxon>Actinomycetes</taxon>
        <taxon>Propionibacteriales</taxon>
        <taxon>Nocardioidaceae</taxon>
        <taxon>Nocardioides</taxon>
    </lineage>
</organism>
<sequence>MKEDVMMMKHWGLCLAIVGAAGLALLAGLPAIYLLVLACPLMMLAMMFLMPGMHGSQENHRHSDTTERDGFDEYVDRR</sequence>
<proteinExistence type="predicted"/>
<evidence type="ECO:0000313" key="2">
    <source>
        <dbReference type="EMBL" id="MFC5730841.1"/>
    </source>
</evidence>
<feature type="region of interest" description="Disordered" evidence="1">
    <location>
        <begin position="55"/>
        <end position="78"/>
    </location>
</feature>
<evidence type="ECO:0008006" key="4">
    <source>
        <dbReference type="Google" id="ProtNLM"/>
    </source>
</evidence>
<evidence type="ECO:0000313" key="3">
    <source>
        <dbReference type="Proteomes" id="UP001596072"/>
    </source>
</evidence>
<evidence type="ECO:0000256" key="1">
    <source>
        <dbReference type="SAM" id="MobiDB-lite"/>
    </source>
</evidence>
<name>A0ABW0ZIY9_9ACTN</name>
<reference evidence="3" key="1">
    <citation type="journal article" date="2019" name="Int. J. Syst. Evol. Microbiol.">
        <title>The Global Catalogue of Microorganisms (GCM) 10K type strain sequencing project: providing services to taxonomists for standard genome sequencing and annotation.</title>
        <authorList>
            <consortium name="The Broad Institute Genomics Platform"/>
            <consortium name="The Broad Institute Genome Sequencing Center for Infectious Disease"/>
            <person name="Wu L."/>
            <person name="Ma J."/>
        </authorList>
    </citation>
    <scope>NUCLEOTIDE SEQUENCE [LARGE SCALE GENOMIC DNA]</scope>
    <source>
        <strain evidence="3">YIM 94188</strain>
    </source>
</reference>
<accession>A0ABW0ZIY9</accession>
<keyword evidence="3" id="KW-1185">Reference proteome</keyword>
<dbReference type="Proteomes" id="UP001596072">
    <property type="component" value="Unassembled WGS sequence"/>
</dbReference>
<comment type="caution">
    <text evidence="2">The sequence shown here is derived from an EMBL/GenBank/DDBJ whole genome shotgun (WGS) entry which is preliminary data.</text>
</comment>
<gene>
    <name evidence="2" type="ORF">ACFPQB_18110</name>
</gene>
<feature type="compositionally biased region" description="Basic and acidic residues" evidence="1">
    <location>
        <begin position="57"/>
        <end position="78"/>
    </location>
</feature>